<name>A0A2S7X0W5_9GAMM</name>
<keyword evidence="1" id="KW-1133">Transmembrane helix</keyword>
<reference evidence="2 3" key="1">
    <citation type="submission" date="2016-12" db="EMBL/GenBank/DDBJ databases">
        <title>Diversity of luminous bacteria.</title>
        <authorList>
            <person name="Yoshizawa S."/>
            <person name="Kogure K."/>
        </authorList>
    </citation>
    <scope>NUCLEOTIDE SEQUENCE [LARGE SCALE GENOMIC DNA]</scope>
    <source>
        <strain evidence="2 3">ATCC 33715</strain>
    </source>
</reference>
<dbReference type="Proteomes" id="UP000239263">
    <property type="component" value="Unassembled WGS sequence"/>
</dbReference>
<feature type="transmembrane region" description="Helical" evidence="1">
    <location>
        <begin position="75"/>
        <end position="93"/>
    </location>
</feature>
<evidence type="ECO:0000313" key="2">
    <source>
        <dbReference type="EMBL" id="PQJ83479.1"/>
    </source>
</evidence>
<comment type="caution">
    <text evidence="2">The sequence shown here is derived from an EMBL/GenBank/DDBJ whole genome shotgun (WGS) entry which is preliminary data.</text>
</comment>
<protein>
    <recommendedName>
        <fullName evidence="4">DoxX family protein</fullName>
    </recommendedName>
</protein>
<feature type="transmembrane region" description="Helical" evidence="1">
    <location>
        <begin position="12"/>
        <end position="28"/>
    </location>
</feature>
<accession>A0A2S7X0W5</accession>
<organism evidence="2 3">
    <name type="scientific">Aliivibrio sifiae</name>
    <dbReference type="NCBI Taxonomy" id="566293"/>
    <lineage>
        <taxon>Bacteria</taxon>
        <taxon>Pseudomonadati</taxon>
        <taxon>Pseudomonadota</taxon>
        <taxon>Gammaproteobacteria</taxon>
        <taxon>Vibrionales</taxon>
        <taxon>Vibrionaceae</taxon>
        <taxon>Aliivibrio</taxon>
    </lineage>
</organism>
<sequence>MKEKLVKYGPSIFIAFVFIQSLFFKFTGSYETDHIFGVLAEWSGFTWFGIYGGYLIGTAELIASILLFTRFHGLGAIMAFGIMSGAIFFHLFTPLGIQMPEFDTAGNIIGHDSGLLFGMACLVWLCSAFLSLKDLRSEDSFLALLLKPKGL</sequence>
<dbReference type="RefSeq" id="WP_181044704.1">
    <property type="nucleotide sequence ID" value="NZ_CAWNRT010000003.1"/>
</dbReference>
<proteinExistence type="predicted"/>
<evidence type="ECO:0000313" key="3">
    <source>
        <dbReference type="Proteomes" id="UP000239263"/>
    </source>
</evidence>
<dbReference type="EMBL" id="MSCO01000003">
    <property type="protein sequence ID" value="PQJ83479.1"/>
    <property type="molecule type" value="Genomic_DNA"/>
</dbReference>
<keyword evidence="1" id="KW-0812">Transmembrane</keyword>
<feature type="transmembrane region" description="Helical" evidence="1">
    <location>
        <begin position="48"/>
        <end position="68"/>
    </location>
</feature>
<evidence type="ECO:0008006" key="4">
    <source>
        <dbReference type="Google" id="ProtNLM"/>
    </source>
</evidence>
<feature type="transmembrane region" description="Helical" evidence="1">
    <location>
        <begin position="113"/>
        <end position="132"/>
    </location>
</feature>
<keyword evidence="1" id="KW-0472">Membrane</keyword>
<gene>
    <name evidence="2" type="ORF">BTO22_19030</name>
</gene>
<dbReference type="AlphaFoldDB" id="A0A2S7X0W5"/>
<evidence type="ECO:0000256" key="1">
    <source>
        <dbReference type="SAM" id="Phobius"/>
    </source>
</evidence>